<name>A0ABX7NQS4_9BACT</name>
<dbReference type="Pfam" id="PF00583">
    <property type="entry name" value="Acetyltransf_1"/>
    <property type="match status" value="1"/>
</dbReference>
<dbReference type="InterPro" id="IPR016181">
    <property type="entry name" value="Acyl_CoA_acyltransferase"/>
</dbReference>
<organism evidence="2 3">
    <name type="scientific">Pyxidicoccus parkwayensis</name>
    <dbReference type="NCBI Taxonomy" id="2813578"/>
    <lineage>
        <taxon>Bacteria</taxon>
        <taxon>Pseudomonadati</taxon>
        <taxon>Myxococcota</taxon>
        <taxon>Myxococcia</taxon>
        <taxon>Myxococcales</taxon>
        <taxon>Cystobacterineae</taxon>
        <taxon>Myxococcaceae</taxon>
        <taxon>Pyxidicoccus</taxon>
    </lineage>
</organism>
<reference evidence="2 3" key="1">
    <citation type="submission" date="2021-02" db="EMBL/GenBank/DDBJ databases">
        <title>De Novo genome assembly of isolated myxobacteria.</title>
        <authorList>
            <person name="Stevens D.C."/>
        </authorList>
    </citation>
    <scope>NUCLEOTIDE SEQUENCE [LARGE SCALE GENOMIC DNA]</scope>
    <source>
        <strain evidence="3">SCPEA02</strain>
    </source>
</reference>
<feature type="domain" description="N-acetyltransferase" evidence="1">
    <location>
        <begin position="8"/>
        <end position="163"/>
    </location>
</feature>
<dbReference type="Proteomes" id="UP000662747">
    <property type="component" value="Chromosome"/>
</dbReference>
<evidence type="ECO:0000259" key="1">
    <source>
        <dbReference type="PROSITE" id="PS51186"/>
    </source>
</evidence>
<dbReference type="RefSeq" id="WP_206722627.1">
    <property type="nucleotide sequence ID" value="NZ_CP071090.1"/>
</dbReference>
<dbReference type="PROSITE" id="PS51186">
    <property type="entry name" value="GNAT"/>
    <property type="match status" value="1"/>
</dbReference>
<keyword evidence="3" id="KW-1185">Reference proteome</keyword>
<dbReference type="InterPro" id="IPR000182">
    <property type="entry name" value="GNAT_dom"/>
</dbReference>
<sequence>MLPGTVPVTLRPVSASDEAFLFTLYASTREAEVAMWGLPPAQRDAFLRMQWMAQGRDWATRYAGADHRVVLVEDTPAGRLLVARGETEWRLVDISLLPAHQRTGVGTRLLRELLDEAAKAHVPLRLRVLHGNPARALYERLGFRLEPVQGADGDPYLAMEWLPGPRGG</sequence>
<protein>
    <submittedName>
        <fullName evidence="2">GNAT family N-acetyltransferase</fullName>
    </submittedName>
</protein>
<dbReference type="SUPFAM" id="SSF55729">
    <property type="entry name" value="Acyl-CoA N-acyltransferases (Nat)"/>
    <property type="match status" value="1"/>
</dbReference>
<accession>A0ABX7NQS4</accession>
<evidence type="ECO:0000313" key="2">
    <source>
        <dbReference type="EMBL" id="QSQ21048.1"/>
    </source>
</evidence>
<dbReference type="CDD" id="cd04301">
    <property type="entry name" value="NAT_SF"/>
    <property type="match status" value="1"/>
</dbReference>
<dbReference type="EMBL" id="CP071090">
    <property type="protein sequence ID" value="QSQ21048.1"/>
    <property type="molecule type" value="Genomic_DNA"/>
</dbReference>
<gene>
    <name evidence="2" type="ORF">JY651_38510</name>
</gene>
<evidence type="ECO:0000313" key="3">
    <source>
        <dbReference type="Proteomes" id="UP000662747"/>
    </source>
</evidence>
<proteinExistence type="predicted"/>
<dbReference type="Gene3D" id="3.40.630.30">
    <property type="match status" value="1"/>
</dbReference>